<name>A0ABN7PMV0_TIMPD</name>
<evidence type="ECO:0000259" key="2">
    <source>
        <dbReference type="Pfam" id="PF19274"/>
    </source>
</evidence>
<comment type="similarity">
    <text evidence="1">Belongs to the PI3/PI4-kinase family. Type III PI4K subfamily.</text>
</comment>
<evidence type="ECO:0000313" key="3">
    <source>
        <dbReference type="EMBL" id="CAG2068420.1"/>
    </source>
</evidence>
<dbReference type="InterPro" id="IPR045495">
    <property type="entry name" value="PI4K_N"/>
</dbReference>
<proteinExistence type="inferred from homology"/>
<evidence type="ECO:0000256" key="1">
    <source>
        <dbReference type="ARBA" id="ARBA00006209"/>
    </source>
</evidence>
<dbReference type="Proteomes" id="UP001153148">
    <property type="component" value="Unassembled WGS sequence"/>
</dbReference>
<evidence type="ECO:0000313" key="4">
    <source>
        <dbReference type="Proteomes" id="UP001153148"/>
    </source>
</evidence>
<keyword evidence="4" id="KW-1185">Reference proteome</keyword>
<protein>
    <recommendedName>
        <fullName evidence="2">PI4-kinase N-terminal domain-containing protein</fullName>
    </recommendedName>
</protein>
<gene>
    <name evidence="3" type="ORF">TPAB3V08_LOCUS15363</name>
</gene>
<comment type="caution">
    <text evidence="3">The sequence shown here is derived from an EMBL/GenBank/DDBJ whole genome shotgun (WGS) entry which is preliminary data.</text>
</comment>
<organism evidence="3 4">
    <name type="scientific">Timema podura</name>
    <name type="common">Walking stick</name>
    <dbReference type="NCBI Taxonomy" id="61482"/>
    <lineage>
        <taxon>Eukaryota</taxon>
        <taxon>Metazoa</taxon>
        <taxon>Ecdysozoa</taxon>
        <taxon>Arthropoda</taxon>
        <taxon>Hexapoda</taxon>
        <taxon>Insecta</taxon>
        <taxon>Pterygota</taxon>
        <taxon>Neoptera</taxon>
        <taxon>Polyneoptera</taxon>
        <taxon>Phasmatodea</taxon>
        <taxon>Timematodea</taxon>
        <taxon>Timematoidea</taxon>
        <taxon>Timematidae</taxon>
        <taxon>Timema</taxon>
    </lineage>
</organism>
<dbReference type="EMBL" id="CAJPIN010089805">
    <property type="protein sequence ID" value="CAG2068420.1"/>
    <property type="molecule type" value="Genomic_DNA"/>
</dbReference>
<sequence length="178" mass="20117">MIRDFHLSNTSCDSTVSDLFQFLSELVETAKYCSQEKVEMLAMLLHRSLPMTVGTRDNHQNRHITAVGTRFRSGPVYTSDLATVTHGRLLVLSAADLYDVSGTLAQLLACGLSLLQGEILPRSLSKNVLRERIYCNCLDYFCCAPRCPTLRGAELREDILVLVRFWQTMHSDKKYLKA</sequence>
<dbReference type="Pfam" id="PF19274">
    <property type="entry name" value="PI4K_N"/>
    <property type="match status" value="1"/>
</dbReference>
<accession>A0ABN7PMV0</accession>
<feature type="domain" description="PI4-kinase N-terminal" evidence="2">
    <location>
        <begin position="101"/>
        <end position="176"/>
    </location>
</feature>
<feature type="non-terminal residue" evidence="3">
    <location>
        <position position="178"/>
    </location>
</feature>
<reference evidence="3" key="1">
    <citation type="submission" date="2021-03" db="EMBL/GenBank/DDBJ databases">
        <authorList>
            <person name="Tran Van P."/>
        </authorList>
    </citation>
    <scope>NUCLEOTIDE SEQUENCE</scope>
</reference>